<sequence length="201" mass="21452">MAFFDATPMTERPTLPPLHSLNLPVPGSSWVSGAHALPSIYDRHVPAHAAQQSWHRGRQVSVSSSISSRTASASPPPSEVPSLTDSISTTSTRQSTSPPPTAMPYGSVRIVLADSFEDADAALVFPPPGAPYIPTISDLNTNPGSTEALKQGKPLLLVGKAMEYLRHPQRRIAKGARIHPYRIVRSGGSRRSSMASTISPQ</sequence>
<feature type="region of interest" description="Disordered" evidence="1">
    <location>
        <begin position="48"/>
        <end position="104"/>
    </location>
</feature>
<dbReference type="AlphaFoldDB" id="A0A4Y9Z8F6"/>
<feature type="compositionally biased region" description="Low complexity" evidence="1">
    <location>
        <begin position="80"/>
        <end position="96"/>
    </location>
</feature>
<keyword evidence="3" id="KW-1185">Reference proteome</keyword>
<proteinExistence type="predicted"/>
<dbReference type="OrthoDB" id="3267542at2759"/>
<dbReference type="Proteomes" id="UP000298327">
    <property type="component" value="Unassembled WGS sequence"/>
</dbReference>
<dbReference type="EMBL" id="SEOQ01000109">
    <property type="protein sequence ID" value="TFY70317.1"/>
    <property type="molecule type" value="Genomic_DNA"/>
</dbReference>
<comment type="caution">
    <text evidence="2">The sequence shown here is derived from an EMBL/GenBank/DDBJ whole genome shotgun (WGS) entry which is preliminary data.</text>
</comment>
<name>A0A4Y9Z8F6_9AGAM</name>
<feature type="compositionally biased region" description="Low complexity" evidence="1">
    <location>
        <begin position="60"/>
        <end position="73"/>
    </location>
</feature>
<evidence type="ECO:0000256" key="1">
    <source>
        <dbReference type="SAM" id="MobiDB-lite"/>
    </source>
</evidence>
<gene>
    <name evidence="2" type="ORF">EVG20_g2678</name>
</gene>
<evidence type="ECO:0000313" key="2">
    <source>
        <dbReference type="EMBL" id="TFY70317.1"/>
    </source>
</evidence>
<organism evidence="2 3">
    <name type="scientific">Dentipellis fragilis</name>
    <dbReference type="NCBI Taxonomy" id="205917"/>
    <lineage>
        <taxon>Eukaryota</taxon>
        <taxon>Fungi</taxon>
        <taxon>Dikarya</taxon>
        <taxon>Basidiomycota</taxon>
        <taxon>Agaricomycotina</taxon>
        <taxon>Agaricomycetes</taxon>
        <taxon>Russulales</taxon>
        <taxon>Hericiaceae</taxon>
        <taxon>Dentipellis</taxon>
    </lineage>
</organism>
<protein>
    <submittedName>
        <fullName evidence="2">Uncharacterized protein</fullName>
    </submittedName>
</protein>
<evidence type="ECO:0000313" key="3">
    <source>
        <dbReference type="Proteomes" id="UP000298327"/>
    </source>
</evidence>
<accession>A0A4Y9Z8F6</accession>
<reference evidence="2 3" key="1">
    <citation type="submission" date="2019-02" db="EMBL/GenBank/DDBJ databases">
        <title>Genome sequencing of the rare red list fungi Dentipellis fragilis.</title>
        <authorList>
            <person name="Buettner E."/>
            <person name="Kellner H."/>
        </authorList>
    </citation>
    <scope>NUCLEOTIDE SEQUENCE [LARGE SCALE GENOMIC DNA]</scope>
    <source>
        <strain evidence="2 3">DSM 105465</strain>
    </source>
</reference>